<dbReference type="EMBL" id="CM008052">
    <property type="protein sequence ID" value="PVH35288.1"/>
    <property type="molecule type" value="Genomic_DNA"/>
</dbReference>
<feature type="compositionally biased region" description="Low complexity" evidence="1">
    <location>
        <begin position="56"/>
        <end position="67"/>
    </location>
</feature>
<dbReference type="Proteomes" id="UP000243499">
    <property type="component" value="Chromosome 7"/>
</dbReference>
<feature type="region of interest" description="Disordered" evidence="1">
    <location>
        <begin position="135"/>
        <end position="158"/>
    </location>
</feature>
<proteinExistence type="predicted"/>
<reference evidence="2" key="1">
    <citation type="submission" date="2018-04" db="EMBL/GenBank/DDBJ databases">
        <title>WGS assembly of Panicum hallii.</title>
        <authorList>
            <person name="Lovell J."/>
            <person name="Jenkins J."/>
            <person name="Lowry D."/>
            <person name="Mamidi S."/>
            <person name="Sreedasyam A."/>
            <person name="Weng X."/>
            <person name="Barry K."/>
            <person name="Bonette J."/>
            <person name="Campitelli B."/>
            <person name="Daum C."/>
            <person name="Gordon S."/>
            <person name="Gould B."/>
            <person name="Lipzen A."/>
            <person name="Macqueen A."/>
            <person name="Palacio-Mejia J."/>
            <person name="Plott C."/>
            <person name="Shakirov E."/>
            <person name="Shu S."/>
            <person name="Yoshinaga Y."/>
            <person name="Zane M."/>
            <person name="Rokhsar D."/>
            <person name="Grimwood J."/>
            <person name="Schmutz J."/>
            <person name="Juenger T."/>
        </authorList>
    </citation>
    <scope>NUCLEOTIDE SEQUENCE [LARGE SCALE GENOMIC DNA]</scope>
    <source>
        <strain evidence="2">FIL2</strain>
    </source>
</reference>
<name>A0A2T8ICB1_9POAL</name>
<dbReference type="AlphaFoldDB" id="A0A2T8ICB1"/>
<evidence type="ECO:0000313" key="2">
    <source>
        <dbReference type="EMBL" id="PVH35288.1"/>
    </source>
</evidence>
<sequence length="186" mass="19536">MGAMAAYSQPILGLKRYGGDNDDDGSSSSGELRALAGPPARAPPPPQRRRSYGDVLPLGAAAAAPCAKPRRLRSGGERAGGTPLLASSPPRYVSFEDVIGAAEAPFPDGGGQPERRAVISDPLVRAASRLYAREAAALRPQQNRRRQRSPGPLGTRRGSAMHGLVKKYVQPFFGFVAGIFCCAIPS</sequence>
<evidence type="ECO:0000256" key="1">
    <source>
        <dbReference type="SAM" id="MobiDB-lite"/>
    </source>
</evidence>
<feature type="region of interest" description="Disordered" evidence="1">
    <location>
        <begin position="13"/>
        <end position="88"/>
    </location>
</feature>
<dbReference type="Gramene" id="PVH35288">
    <property type="protein sequence ID" value="PVH35288"/>
    <property type="gene ID" value="PAHAL_7G142100"/>
</dbReference>
<gene>
    <name evidence="2" type="ORF">PAHAL_7G142100</name>
</gene>
<protein>
    <submittedName>
        <fullName evidence="2">Uncharacterized protein</fullName>
    </submittedName>
</protein>
<feature type="compositionally biased region" description="Low complexity" evidence="1">
    <location>
        <begin position="26"/>
        <end position="39"/>
    </location>
</feature>
<accession>A0A2T8ICB1</accession>
<organism evidence="2">
    <name type="scientific">Panicum hallii</name>
    <dbReference type="NCBI Taxonomy" id="206008"/>
    <lineage>
        <taxon>Eukaryota</taxon>
        <taxon>Viridiplantae</taxon>
        <taxon>Streptophyta</taxon>
        <taxon>Embryophyta</taxon>
        <taxon>Tracheophyta</taxon>
        <taxon>Spermatophyta</taxon>
        <taxon>Magnoliopsida</taxon>
        <taxon>Liliopsida</taxon>
        <taxon>Poales</taxon>
        <taxon>Poaceae</taxon>
        <taxon>PACMAD clade</taxon>
        <taxon>Panicoideae</taxon>
        <taxon>Panicodae</taxon>
        <taxon>Paniceae</taxon>
        <taxon>Panicinae</taxon>
        <taxon>Panicum</taxon>
        <taxon>Panicum sect. Panicum</taxon>
    </lineage>
</organism>